<feature type="region of interest" description="Disordered" evidence="1">
    <location>
        <begin position="1"/>
        <end position="61"/>
    </location>
</feature>
<evidence type="ECO:0000313" key="2">
    <source>
        <dbReference type="EMBL" id="MBC8747038.1"/>
    </source>
</evidence>
<proteinExistence type="predicted"/>
<gene>
    <name evidence="2" type="ORF">F6X42_10540</name>
</gene>
<accession>A0ABR7PMK9</accession>
<dbReference type="Proteomes" id="UP000736373">
    <property type="component" value="Unassembled WGS sequence"/>
</dbReference>
<dbReference type="EMBL" id="VZQQ01000007">
    <property type="protein sequence ID" value="MBC8747038.1"/>
    <property type="molecule type" value="Genomic_DNA"/>
</dbReference>
<dbReference type="RefSeq" id="WP_187634127.1">
    <property type="nucleotide sequence ID" value="NZ_VZQQ01000007.1"/>
</dbReference>
<reference evidence="2 3" key="1">
    <citation type="submission" date="2019-09" db="EMBL/GenBank/DDBJ databases">
        <title>Paraburkholderia podalyriae sp. nov., A South African Podalyria-associated rhizobium.</title>
        <authorList>
            <person name="Mavima L."/>
            <person name="Beukes C.W."/>
            <person name="Palmer M."/>
            <person name="De Meyer S.E."/>
            <person name="James E.K."/>
            <person name="Maluk M."/>
            <person name="Avontuur J.R."/>
            <person name="Chan W.Y."/>
            <person name="Venter S.N."/>
            <person name="Steenkamp E.T."/>
        </authorList>
    </citation>
    <scope>NUCLEOTIDE SEQUENCE [LARGE SCALE GENOMIC DNA]</scope>
    <source>
        <strain evidence="2 3">WC7.3b</strain>
    </source>
</reference>
<protein>
    <submittedName>
        <fullName evidence="2">Uncharacterized protein</fullName>
    </submittedName>
</protein>
<comment type="caution">
    <text evidence="2">The sequence shown here is derived from an EMBL/GenBank/DDBJ whole genome shotgun (WGS) entry which is preliminary data.</text>
</comment>
<organism evidence="2 3">
    <name type="scientific">Paraburkholderia podalyriae</name>
    <dbReference type="NCBI Taxonomy" id="1938811"/>
    <lineage>
        <taxon>Bacteria</taxon>
        <taxon>Pseudomonadati</taxon>
        <taxon>Pseudomonadota</taxon>
        <taxon>Betaproteobacteria</taxon>
        <taxon>Burkholderiales</taxon>
        <taxon>Burkholderiaceae</taxon>
        <taxon>Paraburkholderia</taxon>
    </lineage>
</organism>
<sequence length="61" mass="6377">MRRPHGCKSGGNGGNIGAAPALPTTKIRSGIWNPRNFNNSSGPAPSCVRSVANGEPLRYKT</sequence>
<evidence type="ECO:0000256" key="1">
    <source>
        <dbReference type="SAM" id="MobiDB-lite"/>
    </source>
</evidence>
<evidence type="ECO:0000313" key="3">
    <source>
        <dbReference type="Proteomes" id="UP000736373"/>
    </source>
</evidence>
<keyword evidence="3" id="KW-1185">Reference proteome</keyword>
<name>A0ABR7PMK9_9BURK</name>